<reference evidence="1 2" key="2">
    <citation type="submission" date="2018-11" db="EMBL/GenBank/DDBJ databases">
        <authorList>
            <consortium name="Pathogen Informatics"/>
        </authorList>
    </citation>
    <scope>NUCLEOTIDE SEQUENCE [LARGE SCALE GENOMIC DNA]</scope>
</reference>
<dbReference type="EMBL" id="UYWY01023370">
    <property type="protein sequence ID" value="VDM47478.1"/>
    <property type="molecule type" value="Genomic_DNA"/>
</dbReference>
<keyword evidence="2" id="KW-1185">Reference proteome</keyword>
<name>A0A183V5Y7_TOXCA</name>
<evidence type="ECO:0000313" key="2">
    <source>
        <dbReference type="Proteomes" id="UP000050794"/>
    </source>
</evidence>
<dbReference type="WBParaSite" id="TCNE_0001615801-mRNA-1">
    <property type="protein sequence ID" value="TCNE_0001615801-mRNA-1"/>
    <property type="gene ID" value="TCNE_0001615801"/>
</dbReference>
<proteinExistence type="predicted"/>
<organism evidence="2 3">
    <name type="scientific">Toxocara canis</name>
    <name type="common">Canine roundworm</name>
    <dbReference type="NCBI Taxonomy" id="6265"/>
    <lineage>
        <taxon>Eukaryota</taxon>
        <taxon>Metazoa</taxon>
        <taxon>Ecdysozoa</taxon>
        <taxon>Nematoda</taxon>
        <taxon>Chromadorea</taxon>
        <taxon>Rhabditida</taxon>
        <taxon>Spirurina</taxon>
        <taxon>Ascaridomorpha</taxon>
        <taxon>Ascaridoidea</taxon>
        <taxon>Toxocaridae</taxon>
        <taxon>Toxocara</taxon>
    </lineage>
</organism>
<evidence type="ECO:0000313" key="3">
    <source>
        <dbReference type="WBParaSite" id="TCNE_0001615801-mRNA-1"/>
    </source>
</evidence>
<gene>
    <name evidence="1" type="ORF">TCNE_LOCUS16157</name>
</gene>
<dbReference type="AlphaFoldDB" id="A0A183V5Y7"/>
<sequence length="87" mass="9589">MRERCSTTTRGSSTCASDYMETLAAKYRRRRSDMRCGGTNEGTPLLRLALRLDIYTESMSIDEAKRLEMSLSLGGAERAESSGVSGE</sequence>
<evidence type="ECO:0000313" key="1">
    <source>
        <dbReference type="EMBL" id="VDM47478.1"/>
    </source>
</evidence>
<dbReference type="Proteomes" id="UP000050794">
    <property type="component" value="Unassembled WGS sequence"/>
</dbReference>
<accession>A0A183V5Y7</accession>
<protein>
    <submittedName>
        <fullName evidence="1 3">Uncharacterized protein</fullName>
    </submittedName>
</protein>
<reference evidence="3" key="1">
    <citation type="submission" date="2016-06" db="UniProtKB">
        <authorList>
            <consortium name="WormBaseParasite"/>
        </authorList>
    </citation>
    <scope>IDENTIFICATION</scope>
</reference>